<dbReference type="InterPro" id="IPR048903">
    <property type="entry name" value="MdcG_N"/>
</dbReference>
<protein>
    <submittedName>
        <fullName evidence="5">Phosphoribosyl-dephospho-CoA transferase</fullName>
    </submittedName>
</protein>
<dbReference type="NCBIfam" id="NF002332">
    <property type="entry name" value="PRK01293.1"/>
    <property type="match status" value="1"/>
</dbReference>
<dbReference type="Proteomes" id="UP000183529">
    <property type="component" value="Unassembled WGS sequence"/>
</dbReference>
<dbReference type="RefSeq" id="WP_074986725.1">
    <property type="nucleotide sequence ID" value="NZ_CADFGN010000017.1"/>
</dbReference>
<dbReference type="Pfam" id="PF20866">
    <property type="entry name" value="MdcG_N"/>
    <property type="match status" value="1"/>
</dbReference>
<evidence type="ECO:0000256" key="2">
    <source>
        <dbReference type="ARBA" id="ARBA00022695"/>
    </source>
</evidence>
<dbReference type="InterPro" id="IPR017557">
    <property type="entry name" value="Holo-ACP_synthase"/>
</dbReference>
<dbReference type="EMBL" id="FNZM01000019">
    <property type="protein sequence ID" value="SEK10949.1"/>
    <property type="molecule type" value="Genomic_DNA"/>
</dbReference>
<reference evidence="5 6" key="1">
    <citation type="submission" date="2016-10" db="EMBL/GenBank/DDBJ databases">
        <authorList>
            <person name="Varghese N."/>
            <person name="Submissions S."/>
        </authorList>
    </citation>
    <scope>NUCLEOTIDE SEQUENCE [LARGE SCALE GENOMIC DNA]</scope>
    <source>
        <strain evidence="5 6">LMG 22274</strain>
    </source>
</reference>
<keyword evidence="1 5" id="KW-0808">Transferase</keyword>
<dbReference type="Pfam" id="PF10620">
    <property type="entry name" value="MdcG"/>
    <property type="match status" value="1"/>
</dbReference>
<dbReference type="NCBIfam" id="TIGR03135">
    <property type="entry name" value="malonate_mdcG"/>
    <property type="match status" value="1"/>
</dbReference>
<evidence type="ECO:0000313" key="5">
    <source>
        <dbReference type="EMBL" id="SEK10949.1"/>
    </source>
</evidence>
<comment type="caution">
    <text evidence="5">The sequence shown here is derived from an EMBL/GenBank/DDBJ whole genome shotgun (WGS) entry which is preliminary data.</text>
</comment>
<proteinExistence type="predicted"/>
<dbReference type="AlphaFoldDB" id="A0AAQ1JX74"/>
<gene>
    <name evidence="5" type="ORF">SAMN05216550_119140</name>
</gene>
<evidence type="ECO:0000259" key="3">
    <source>
        <dbReference type="Pfam" id="PF10620"/>
    </source>
</evidence>
<evidence type="ECO:0000259" key="4">
    <source>
        <dbReference type="Pfam" id="PF20866"/>
    </source>
</evidence>
<name>A0AAQ1JX74_9BURK</name>
<evidence type="ECO:0000313" key="6">
    <source>
        <dbReference type="Proteomes" id="UP000183529"/>
    </source>
</evidence>
<keyword evidence="2" id="KW-0548">Nucleotidyltransferase</keyword>
<feature type="domain" description="Phosphoribosyl-dephospho-CoA transferase MdcG N-terminal" evidence="4">
    <location>
        <begin position="26"/>
        <end position="96"/>
    </location>
</feature>
<sequence length="234" mass="24350">MRVCAAPPFAASALRASVGASDARWRAHDLLRLKRLAESDDEPAWVRAAFARAPFAVVRRAEAATGFVAAGVRGATRAERYGTWISVQDIEASVSPEALLDCDPAPERAALPAFVALAALRAHDALSGYVWGPAGSVGFELATQTPTITASSDLDVLIRVPQRGDPASLHALADALAEAARLAGTRVDAQLETPAGGVALAELTMGKARVLLRARDGARLVADPWHAASSASSL</sequence>
<dbReference type="GO" id="GO:0016779">
    <property type="term" value="F:nucleotidyltransferase activity"/>
    <property type="evidence" value="ECO:0007669"/>
    <property type="project" value="UniProtKB-KW"/>
</dbReference>
<feature type="domain" description="Phosphoribosyl-dephospho-CoA transferase MdcG C-terminal" evidence="3">
    <location>
        <begin position="108"/>
        <end position="224"/>
    </location>
</feature>
<accession>A0AAQ1JX74</accession>
<organism evidence="5 6">
    <name type="scientific">Paraburkholderia tropica</name>
    <dbReference type="NCBI Taxonomy" id="92647"/>
    <lineage>
        <taxon>Bacteria</taxon>
        <taxon>Pseudomonadati</taxon>
        <taxon>Pseudomonadota</taxon>
        <taxon>Betaproteobacteria</taxon>
        <taxon>Burkholderiales</taxon>
        <taxon>Burkholderiaceae</taxon>
        <taxon>Paraburkholderia</taxon>
    </lineage>
</organism>
<dbReference type="InterPro" id="IPR049180">
    <property type="entry name" value="MdcG_C"/>
</dbReference>
<evidence type="ECO:0000256" key="1">
    <source>
        <dbReference type="ARBA" id="ARBA00022679"/>
    </source>
</evidence>